<name>A0A1H1I871_9BURK</name>
<dbReference type="EMBL" id="FNKP01000002">
    <property type="protein sequence ID" value="SDR33901.1"/>
    <property type="molecule type" value="Genomic_DNA"/>
</dbReference>
<evidence type="ECO:0000313" key="2">
    <source>
        <dbReference type="EMBL" id="SDR33901.1"/>
    </source>
</evidence>
<proteinExistence type="predicted"/>
<organism evidence="2 3">
    <name type="scientific">Paraburkholderia fungorum</name>
    <dbReference type="NCBI Taxonomy" id="134537"/>
    <lineage>
        <taxon>Bacteria</taxon>
        <taxon>Pseudomonadati</taxon>
        <taxon>Pseudomonadota</taxon>
        <taxon>Betaproteobacteria</taxon>
        <taxon>Burkholderiales</taxon>
        <taxon>Burkholderiaceae</taxon>
        <taxon>Paraburkholderia</taxon>
    </lineage>
</organism>
<gene>
    <name evidence="2" type="ORF">SAMN05443245_4807</name>
</gene>
<sequence length="280" mass="29689">MMAFGFGQAYGSSGGRKATPAMLAAALMVVAASAQAQSDEDLAKQLSNPVAALISVPFQFNYDDNIGPERGGNKFLLNFQPVIPFHLNDTWNLISRTIVPVVSQSDITPGSGSQTGIGDVVQSLFLSPQKPTASGLIWGVGPAFLLPTGSDALLSSRKWGAGPTAVALMQSGGWTYGMLANHIWSFAGQSSRDSVSSTFLQPFLNYTTKDAWTFGIDTESTYDWSHRQWSTPINGTVTKLIKVGGQHISIGGGVRYWAASPSSGPHGWGGRAIVTFLFPA</sequence>
<feature type="signal peptide" evidence="1">
    <location>
        <begin position="1"/>
        <end position="36"/>
    </location>
</feature>
<evidence type="ECO:0000313" key="3">
    <source>
        <dbReference type="Proteomes" id="UP000183487"/>
    </source>
</evidence>
<dbReference type="Proteomes" id="UP000183487">
    <property type="component" value="Unassembled WGS sequence"/>
</dbReference>
<keyword evidence="3" id="KW-1185">Reference proteome</keyword>
<protein>
    <recommendedName>
        <fullName evidence="4">Transporter</fullName>
    </recommendedName>
</protein>
<reference evidence="3" key="1">
    <citation type="submission" date="2016-10" db="EMBL/GenBank/DDBJ databases">
        <authorList>
            <person name="Varghese N."/>
        </authorList>
    </citation>
    <scope>NUCLEOTIDE SEQUENCE [LARGE SCALE GENOMIC DNA]</scope>
    <source>
        <strain evidence="3">GAS106B</strain>
    </source>
</reference>
<accession>A0A1H1I871</accession>
<dbReference type="AlphaFoldDB" id="A0A1H1I871"/>
<feature type="chain" id="PRO_5010377550" description="Transporter" evidence="1">
    <location>
        <begin position="37"/>
        <end position="280"/>
    </location>
</feature>
<keyword evidence="1" id="KW-0732">Signal</keyword>
<evidence type="ECO:0000256" key="1">
    <source>
        <dbReference type="SAM" id="SignalP"/>
    </source>
</evidence>
<evidence type="ECO:0008006" key="4">
    <source>
        <dbReference type="Google" id="ProtNLM"/>
    </source>
</evidence>